<reference evidence="2" key="2">
    <citation type="submission" date="2022-10" db="EMBL/GenBank/DDBJ databases">
        <authorList>
            <person name="Aires J."/>
            <person name="Mesa V."/>
        </authorList>
    </citation>
    <scope>NUCLEOTIDE SEQUENCE</scope>
    <source>
        <strain evidence="2">Clostridium neonatale JD116</strain>
    </source>
</reference>
<dbReference type="EMBL" id="CAKJVE010000004">
    <property type="protein sequence ID" value="CAG9705778.1"/>
    <property type="molecule type" value="Genomic_DNA"/>
</dbReference>
<organism evidence="1 3">
    <name type="scientific">Clostridium neonatale</name>
    <dbReference type="NCBI Taxonomy" id="137838"/>
    <lineage>
        <taxon>Bacteria</taxon>
        <taxon>Bacillati</taxon>
        <taxon>Bacillota</taxon>
        <taxon>Clostridia</taxon>
        <taxon>Eubacteriales</taxon>
        <taxon>Clostridiaceae</taxon>
        <taxon>Clostridium</taxon>
    </lineage>
</organism>
<name>A0AA86MNF9_9CLOT</name>
<dbReference type="EMBL" id="CAMTCP010000271">
    <property type="protein sequence ID" value="CAI3676213.1"/>
    <property type="molecule type" value="Genomic_DNA"/>
</dbReference>
<dbReference type="RefSeq" id="WP_210886537.1">
    <property type="nucleotide sequence ID" value="NZ_CAKJVE010000004.1"/>
</dbReference>
<accession>A0AA86MNF9</accession>
<reference evidence="1" key="1">
    <citation type="submission" date="2021-10" db="EMBL/GenBank/DDBJ databases">
        <authorList>
            <person name="Mesa V."/>
        </authorList>
    </citation>
    <scope>NUCLEOTIDE SEQUENCE</scope>
    <source>
        <strain evidence="1">CC3_PB</strain>
    </source>
</reference>
<dbReference type="Proteomes" id="UP001189143">
    <property type="component" value="Unassembled WGS sequence"/>
</dbReference>
<evidence type="ECO:0008006" key="4">
    <source>
        <dbReference type="Google" id="ProtNLM"/>
    </source>
</evidence>
<comment type="caution">
    <text evidence="1">The sequence shown here is derived from an EMBL/GenBank/DDBJ whole genome shotgun (WGS) entry which is preliminary data.</text>
</comment>
<dbReference type="Proteomes" id="UP000789738">
    <property type="component" value="Unassembled WGS sequence"/>
</dbReference>
<proteinExistence type="predicted"/>
<gene>
    <name evidence="2" type="ORF">CNEO2_700014</name>
    <name evidence="1" type="ORF">CNEO_42053</name>
</gene>
<evidence type="ECO:0000313" key="1">
    <source>
        <dbReference type="EMBL" id="CAG9705778.1"/>
    </source>
</evidence>
<dbReference type="AlphaFoldDB" id="A0AA86MNF9"/>
<evidence type="ECO:0000313" key="3">
    <source>
        <dbReference type="Proteomes" id="UP000789738"/>
    </source>
</evidence>
<protein>
    <recommendedName>
        <fullName evidence="4">Peptidylprolyl isomerase</fullName>
    </recommendedName>
</protein>
<evidence type="ECO:0000313" key="2">
    <source>
        <dbReference type="EMBL" id="CAI3676213.1"/>
    </source>
</evidence>
<sequence>MNTDEQLKQINEAISAIENGAQEYQLGSRRIVKANINNLYAERRKLAYQLENERNNGGIYVVRFDRR</sequence>